<dbReference type="PROSITE" id="PS51186">
    <property type="entry name" value="GNAT"/>
    <property type="match status" value="1"/>
</dbReference>
<dbReference type="EMBL" id="FNCA01000001">
    <property type="protein sequence ID" value="SDF34886.1"/>
    <property type="molecule type" value="Genomic_DNA"/>
</dbReference>
<gene>
    <name evidence="2" type="ORF">SAMN04488589_0426</name>
</gene>
<comment type="caution">
    <text evidence="2">The sequence shown here is derived from an EMBL/GenBank/DDBJ whole genome shotgun (WGS) entry which is preliminary data.</text>
</comment>
<feature type="domain" description="N-acetyltransferase" evidence="1">
    <location>
        <begin position="5"/>
        <end position="172"/>
    </location>
</feature>
<accession>A0A7Z7FDC5</accession>
<evidence type="ECO:0000259" key="1">
    <source>
        <dbReference type="PROSITE" id="PS51186"/>
    </source>
</evidence>
<organism evidence="2 3">
    <name type="scientific">Methanolobus vulcani</name>
    <dbReference type="NCBI Taxonomy" id="38026"/>
    <lineage>
        <taxon>Archaea</taxon>
        <taxon>Methanobacteriati</taxon>
        <taxon>Methanobacteriota</taxon>
        <taxon>Stenosarchaea group</taxon>
        <taxon>Methanomicrobia</taxon>
        <taxon>Methanosarcinales</taxon>
        <taxon>Methanosarcinaceae</taxon>
        <taxon>Methanolobus</taxon>
    </lineage>
</organism>
<sequence length="177" mass="20379">MTSPFVPRPATLADKSKLLALYREVATISGGIIREPHEVTEEYVDKFLTNSLKDGIILVVDDNENDRIIADLHTYRSSRSVFSHVFEHLTIAVHSSFQKRGIGRMLFTTMLEKVRTEYPDVLRVELITMESNHSARGLYESLGFVEEGRMEKKVRRKDGSFEDDILMVWLNPDFTEK</sequence>
<keyword evidence="2" id="KW-0808">Transferase</keyword>
<proteinExistence type="predicted"/>
<dbReference type="InterPro" id="IPR016181">
    <property type="entry name" value="Acyl_CoA_acyltransferase"/>
</dbReference>
<dbReference type="CDD" id="cd04301">
    <property type="entry name" value="NAT_SF"/>
    <property type="match status" value="1"/>
</dbReference>
<reference evidence="2 3" key="1">
    <citation type="submission" date="2016-10" db="EMBL/GenBank/DDBJ databases">
        <authorList>
            <person name="Varghese N."/>
            <person name="Submissions S."/>
        </authorList>
    </citation>
    <scope>NUCLEOTIDE SEQUENCE [LARGE SCALE GENOMIC DNA]</scope>
    <source>
        <strain evidence="2 3">PL 12/M</strain>
    </source>
</reference>
<dbReference type="SUPFAM" id="SSF55729">
    <property type="entry name" value="Acyl-CoA N-acyltransferases (Nat)"/>
    <property type="match status" value="1"/>
</dbReference>
<evidence type="ECO:0000313" key="2">
    <source>
        <dbReference type="EMBL" id="SDF34886.1"/>
    </source>
</evidence>
<dbReference type="OrthoDB" id="110201at2157"/>
<dbReference type="Gene3D" id="3.40.630.30">
    <property type="match status" value="1"/>
</dbReference>
<dbReference type="PANTHER" id="PTHR43617">
    <property type="entry name" value="L-AMINO ACID N-ACETYLTRANSFERASE"/>
    <property type="match status" value="1"/>
</dbReference>
<dbReference type="Proteomes" id="UP000199259">
    <property type="component" value="Unassembled WGS sequence"/>
</dbReference>
<keyword evidence="2" id="KW-0012">Acyltransferase</keyword>
<dbReference type="RefSeq" id="WP_091708263.1">
    <property type="nucleotide sequence ID" value="NZ_FNCA01000001.1"/>
</dbReference>
<dbReference type="GO" id="GO:0016747">
    <property type="term" value="F:acyltransferase activity, transferring groups other than amino-acyl groups"/>
    <property type="evidence" value="ECO:0007669"/>
    <property type="project" value="InterPro"/>
</dbReference>
<dbReference type="InterPro" id="IPR000182">
    <property type="entry name" value="GNAT_dom"/>
</dbReference>
<evidence type="ECO:0000313" key="3">
    <source>
        <dbReference type="Proteomes" id="UP000199259"/>
    </source>
</evidence>
<name>A0A7Z7FDC5_9EURY</name>
<protein>
    <submittedName>
        <fullName evidence="2">L-amino acid N-acyltransferase YncA</fullName>
    </submittedName>
</protein>
<dbReference type="Pfam" id="PF00583">
    <property type="entry name" value="Acetyltransf_1"/>
    <property type="match status" value="1"/>
</dbReference>
<dbReference type="AlphaFoldDB" id="A0A7Z7FDC5"/>
<keyword evidence="3" id="KW-1185">Reference proteome</keyword>
<dbReference type="InterPro" id="IPR050276">
    <property type="entry name" value="MshD_Acetyltransferase"/>
</dbReference>